<dbReference type="PRINTS" id="PR00455">
    <property type="entry name" value="HTHTETR"/>
</dbReference>
<evidence type="ECO:0000313" key="7">
    <source>
        <dbReference type="Proteomes" id="UP000443582"/>
    </source>
</evidence>
<feature type="DNA-binding region" description="H-T-H motif" evidence="4">
    <location>
        <begin position="26"/>
        <end position="45"/>
    </location>
</feature>
<dbReference type="InterPro" id="IPR001647">
    <property type="entry name" value="HTH_TetR"/>
</dbReference>
<protein>
    <submittedName>
        <fullName evidence="6">TetR/AcrR family transcriptional regulator</fullName>
    </submittedName>
</protein>
<keyword evidence="2 4" id="KW-0238">DNA-binding</keyword>
<sequence>MTISTKETILQVASQLFADSGYDNTSVRDIAKGADVNISAINYHFKSKVGLFAEVLNHNIETLRSQFTELYSVATSTEDCAVRIYSHFEKESNTFYNSMKMFLVNNLPLEEDIIPKSCSGEQKGPPGTEILMEMIRKEIDFKGEETLLLWAARNIMHNIIIISLVSQSSFVKMMNKEVAHFSEEEKIESIRRNVRSTLNFIR</sequence>
<dbReference type="InterPro" id="IPR050109">
    <property type="entry name" value="HTH-type_TetR-like_transc_reg"/>
</dbReference>
<dbReference type="PROSITE" id="PS50977">
    <property type="entry name" value="HTH_TETR_2"/>
    <property type="match status" value="1"/>
</dbReference>
<evidence type="ECO:0000256" key="1">
    <source>
        <dbReference type="ARBA" id="ARBA00023015"/>
    </source>
</evidence>
<evidence type="ECO:0000256" key="4">
    <source>
        <dbReference type="PROSITE-ProRule" id="PRU00335"/>
    </source>
</evidence>
<comment type="caution">
    <text evidence="6">The sequence shown here is derived from an EMBL/GenBank/DDBJ whole genome shotgun (WGS) entry which is preliminary data.</text>
</comment>
<dbReference type="PANTHER" id="PTHR30055:SF234">
    <property type="entry name" value="HTH-TYPE TRANSCRIPTIONAL REGULATOR BETI"/>
    <property type="match status" value="1"/>
</dbReference>
<proteinExistence type="predicted"/>
<dbReference type="PANTHER" id="PTHR30055">
    <property type="entry name" value="HTH-TYPE TRANSCRIPTIONAL REGULATOR RUTR"/>
    <property type="match status" value="1"/>
</dbReference>
<evidence type="ECO:0000256" key="3">
    <source>
        <dbReference type="ARBA" id="ARBA00023163"/>
    </source>
</evidence>
<feature type="domain" description="HTH tetR-type" evidence="5">
    <location>
        <begin position="3"/>
        <end position="63"/>
    </location>
</feature>
<dbReference type="SUPFAM" id="SSF46689">
    <property type="entry name" value="Homeodomain-like"/>
    <property type="match status" value="1"/>
</dbReference>
<accession>A0ABY0IN07</accession>
<dbReference type="RefSeq" id="WP_114705557.1">
    <property type="nucleotide sequence ID" value="NZ_QDKL01000001.1"/>
</dbReference>
<gene>
    <name evidence="6" type="ORF">DAY19_02235</name>
</gene>
<evidence type="ECO:0000259" key="5">
    <source>
        <dbReference type="PROSITE" id="PS50977"/>
    </source>
</evidence>
<dbReference type="EMBL" id="QDKL01000001">
    <property type="protein sequence ID" value="RZF22612.1"/>
    <property type="molecule type" value="Genomic_DNA"/>
</dbReference>
<evidence type="ECO:0000256" key="2">
    <source>
        <dbReference type="ARBA" id="ARBA00023125"/>
    </source>
</evidence>
<dbReference type="Proteomes" id="UP000443582">
    <property type="component" value="Unassembled WGS sequence"/>
</dbReference>
<dbReference type="Gene3D" id="1.10.357.10">
    <property type="entry name" value="Tetracycline Repressor, domain 2"/>
    <property type="match status" value="1"/>
</dbReference>
<dbReference type="Pfam" id="PF00440">
    <property type="entry name" value="TetR_N"/>
    <property type="match status" value="1"/>
</dbReference>
<evidence type="ECO:0000313" key="6">
    <source>
        <dbReference type="EMBL" id="RZF22612.1"/>
    </source>
</evidence>
<name>A0ABY0IN07_9BACT</name>
<keyword evidence="1" id="KW-0805">Transcription regulation</keyword>
<reference evidence="7" key="1">
    <citation type="journal article" date="2019" name="Int. J. Syst. Evol. Microbiol.">
        <title>Halobacteriovorax valvorus sp. nov., a novel prokaryotic predator isolated from coastal seawater of China.</title>
        <authorList>
            <person name="Chen M.-X."/>
        </authorList>
    </citation>
    <scope>NUCLEOTIDE SEQUENCE [LARGE SCALE GENOMIC DNA]</scope>
    <source>
        <strain evidence="7">BL9</strain>
    </source>
</reference>
<dbReference type="InterPro" id="IPR009057">
    <property type="entry name" value="Homeodomain-like_sf"/>
</dbReference>
<keyword evidence="7" id="KW-1185">Reference proteome</keyword>
<keyword evidence="3" id="KW-0804">Transcription</keyword>
<organism evidence="6 7">
    <name type="scientific">Halobacteriovorax vibrionivorans</name>
    <dbReference type="NCBI Taxonomy" id="2152716"/>
    <lineage>
        <taxon>Bacteria</taxon>
        <taxon>Pseudomonadati</taxon>
        <taxon>Bdellovibrionota</taxon>
        <taxon>Bacteriovoracia</taxon>
        <taxon>Bacteriovoracales</taxon>
        <taxon>Halobacteriovoraceae</taxon>
        <taxon>Halobacteriovorax</taxon>
    </lineage>
</organism>